<dbReference type="Proteomes" id="UP000295215">
    <property type="component" value="Unassembled WGS sequence"/>
</dbReference>
<dbReference type="RefSeq" id="WP_133712081.1">
    <property type="nucleotide sequence ID" value="NZ_SOAG01000007.1"/>
</dbReference>
<dbReference type="OrthoDB" id="9789813at2"/>
<keyword evidence="2" id="KW-1185">Reference proteome</keyword>
<dbReference type="Pfam" id="PF04237">
    <property type="entry name" value="YjbR"/>
    <property type="match status" value="1"/>
</dbReference>
<dbReference type="Gene3D" id="3.90.1150.30">
    <property type="match status" value="1"/>
</dbReference>
<dbReference type="EMBL" id="SOAG01000007">
    <property type="protein sequence ID" value="TDS62069.1"/>
    <property type="molecule type" value="Genomic_DNA"/>
</dbReference>
<protein>
    <submittedName>
        <fullName evidence="1">Putative DNA-binding protein (MmcQ/YjbR family)</fullName>
    </submittedName>
</protein>
<dbReference type="InterPro" id="IPR058532">
    <property type="entry name" value="YjbR/MT2646/Rv2570-like"/>
</dbReference>
<dbReference type="AlphaFoldDB" id="A0A4R7F8F6"/>
<dbReference type="InterPro" id="IPR038056">
    <property type="entry name" value="YjbR-like_sf"/>
</dbReference>
<dbReference type="PANTHER" id="PTHR35145:SF1">
    <property type="entry name" value="CYTOPLASMIC PROTEIN"/>
    <property type="match status" value="1"/>
</dbReference>
<accession>A0A4R7F8F6</accession>
<organism evidence="1 2">
    <name type="scientific">Myroides indicus</name>
    <dbReference type="NCBI Taxonomy" id="1323422"/>
    <lineage>
        <taxon>Bacteria</taxon>
        <taxon>Pseudomonadati</taxon>
        <taxon>Bacteroidota</taxon>
        <taxon>Flavobacteriia</taxon>
        <taxon>Flavobacteriales</taxon>
        <taxon>Flavobacteriaceae</taxon>
        <taxon>Myroides</taxon>
    </lineage>
</organism>
<proteinExistence type="predicted"/>
<reference evidence="1 2" key="1">
    <citation type="submission" date="2019-03" db="EMBL/GenBank/DDBJ databases">
        <title>Genomic Encyclopedia of Archaeal and Bacterial Type Strains, Phase II (KMG-II): from individual species to whole genera.</title>
        <authorList>
            <person name="Goeker M."/>
        </authorList>
    </citation>
    <scope>NUCLEOTIDE SEQUENCE [LARGE SCALE GENOMIC DNA]</scope>
    <source>
        <strain evidence="1 2">DSM 28213</strain>
    </source>
</reference>
<keyword evidence="1" id="KW-0238">DNA-binding</keyword>
<sequence length="121" mass="14354">MEIDVVYDYCISKKGAKEDFPFDKDTLTFKVGGKIFTLLSLSDWEAGKRSVNLKCDPERAEELRERYEEIMPGYHMNKKHWNTVFCKNAVNFQLLKELIDHSYDLVWQSLSKKIRKEIEQD</sequence>
<gene>
    <name evidence="1" type="ORF">C8P70_10735</name>
</gene>
<comment type="caution">
    <text evidence="1">The sequence shown here is derived from an EMBL/GenBank/DDBJ whole genome shotgun (WGS) entry which is preliminary data.</text>
</comment>
<evidence type="ECO:0000313" key="1">
    <source>
        <dbReference type="EMBL" id="TDS62069.1"/>
    </source>
</evidence>
<name>A0A4R7F8F6_9FLAO</name>
<evidence type="ECO:0000313" key="2">
    <source>
        <dbReference type="Proteomes" id="UP000295215"/>
    </source>
</evidence>
<dbReference type="InterPro" id="IPR007351">
    <property type="entry name" value="YjbR"/>
</dbReference>
<dbReference type="PANTHER" id="PTHR35145">
    <property type="entry name" value="CYTOPLASMIC PROTEIN-RELATED"/>
    <property type="match status" value="1"/>
</dbReference>
<dbReference type="SUPFAM" id="SSF142906">
    <property type="entry name" value="YjbR-like"/>
    <property type="match status" value="1"/>
</dbReference>
<dbReference type="GO" id="GO:0003677">
    <property type="term" value="F:DNA binding"/>
    <property type="evidence" value="ECO:0007669"/>
    <property type="project" value="UniProtKB-KW"/>
</dbReference>